<dbReference type="EMBL" id="PJQD01000013">
    <property type="protein sequence ID" value="POY75650.1"/>
    <property type="molecule type" value="Genomic_DNA"/>
</dbReference>
<dbReference type="InterPro" id="IPR011333">
    <property type="entry name" value="SKP1/BTB/POZ_sf"/>
</dbReference>
<proteinExistence type="predicted"/>
<dbReference type="STRING" id="741276.A0A2S5BFW2"/>
<dbReference type="AlphaFoldDB" id="A0A2S5BFW2"/>
<dbReference type="OrthoDB" id="2523671at2759"/>
<comment type="caution">
    <text evidence="1">The sequence shown here is derived from an EMBL/GenBank/DDBJ whole genome shotgun (WGS) entry which is preliminary data.</text>
</comment>
<reference evidence="1 2" key="1">
    <citation type="journal article" date="2018" name="Front. Microbiol.">
        <title>Prospects for Fungal Bioremediation of Acidic Radioactive Waste Sites: Characterization and Genome Sequence of Rhodotorula taiwanensis MD1149.</title>
        <authorList>
            <person name="Tkavc R."/>
            <person name="Matrosova V.Y."/>
            <person name="Grichenko O.E."/>
            <person name="Gostincar C."/>
            <person name="Volpe R.P."/>
            <person name="Klimenkova P."/>
            <person name="Gaidamakova E.K."/>
            <person name="Zhou C.E."/>
            <person name="Stewart B.J."/>
            <person name="Lyman M.G."/>
            <person name="Malfatti S.A."/>
            <person name="Rubinfeld B."/>
            <person name="Courtot M."/>
            <person name="Singh J."/>
            <person name="Dalgard C.L."/>
            <person name="Hamilton T."/>
            <person name="Frey K.G."/>
            <person name="Gunde-Cimerman N."/>
            <person name="Dugan L."/>
            <person name="Daly M.J."/>
        </authorList>
    </citation>
    <scope>NUCLEOTIDE SEQUENCE [LARGE SCALE GENOMIC DNA]</scope>
    <source>
        <strain evidence="1 2">MD1149</strain>
    </source>
</reference>
<evidence type="ECO:0000313" key="2">
    <source>
        <dbReference type="Proteomes" id="UP000237144"/>
    </source>
</evidence>
<keyword evidence="2" id="KW-1185">Reference proteome</keyword>
<sequence>MAPHSMTAQDSATFDPLQGHGSGKYVKFGSLPNIYKRLVSMGLSASTTLQFVYLDGRYGIEWANATVAPYVRAGTFALVVDGVVVKSEPLFSQTFPPATSGLLTATSSAATANSASSVTWARMMPHKISAYLTFDEYDTAAGASGAVKAAAQTLAVNMREQIPNDVRFTFAGTEATLWMSESVLAKLVPHFKIALSSSFVEGKKKKPVPTTPGALLSDKWRPFAVSDDETDDLLNRSYSTRIHERRKPVASAKTIEVTETAYTTYAASLLWLVSQQIDFAPLKSNNHEMRFAYLTKALDADPFLPAPASPKSVYRLAHLLELDDLRKLALSAFVRQLNNMNAARELFCDVSCAYPEIRDAALEYVVKNYSAVKRSTAWADMKKCADAGDLPIGTSHTLMLLSERLT</sequence>
<gene>
    <name evidence="1" type="ORF">BMF94_1272</name>
</gene>
<dbReference type="Gene3D" id="3.30.710.10">
    <property type="entry name" value="Potassium Channel Kv1.1, Chain A"/>
    <property type="match status" value="1"/>
</dbReference>
<evidence type="ECO:0000313" key="1">
    <source>
        <dbReference type="EMBL" id="POY75650.1"/>
    </source>
</evidence>
<name>A0A2S5BFW2_9BASI</name>
<protein>
    <submittedName>
        <fullName evidence="1">Uncharacterized protein</fullName>
    </submittedName>
</protein>
<organism evidence="1 2">
    <name type="scientific">Rhodotorula taiwanensis</name>
    <dbReference type="NCBI Taxonomy" id="741276"/>
    <lineage>
        <taxon>Eukaryota</taxon>
        <taxon>Fungi</taxon>
        <taxon>Dikarya</taxon>
        <taxon>Basidiomycota</taxon>
        <taxon>Pucciniomycotina</taxon>
        <taxon>Microbotryomycetes</taxon>
        <taxon>Sporidiobolales</taxon>
        <taxon>Sporidiobolaceae</taxon>
        <taxon>Rhodotorula</taxon>
    </lineage>
</organism>
<dbReference type="Proteomes" id="UP000237144">
    <property type="component" value="Unassembled WGS sequence"/>
</dbReference>
<accession>A0A2S5BFW2</accession>